<dbReference type="InterPro" id="IPR010016">
    <property type="entry name" value="PxpB"/>
</dbReference>
<dbReference type="GO" id="GO:0016301">
    <property type="term" value="F:kinase activity"/>
    <property type="evidence" value="ECO:0007669"/>
    <property type="project" value="UniProtKB-KW"/>
</dbReference>
<evidence type="ECO:0000256" key="2">
    <source>
        <dbReference type="ARBA" id="ARBA00022801"/>
    </source>
</evidence>
<feature type="domain" description="Carboxyltransferase" evidence="4">
    <location>
        <begin position="1"/>
        <end position="210"/>
    </location>
</feature>
<sequence length="229" mass="25080">MHILPFGDTAAYMKFGDGINSEHQKTIQAMMHSLQQEPFIGYIECVPAYTNLTVYYNPLLVQQHTRSPSAFAEVERELSVRFAKLNTAQATAPRTVEIPVVYGGTFGPDIEEVAKHNSLSVEEVIAIHTSEPCLVYMLGFAPGFPFLGGMNEKIATPRKAVPRLKIPAGSVGIAGKQTGIYPLDTPGGWQIIGRAATSLFNPANEPPTLLQSGDYVKFVAVQEEDITWR</sequence>
<evidence type="ECO:0000256" key="3">
    <source>
        <dbReference type="ARBA" id="ARBA00022840"/>
    </source>
</evidence>
<dbReference type="InterPro" id="IPR003833">
    <property type="entry name" value="CT_C_D"/>
</dbReference>
<dbReference type="Gene3D" id="2.40.100.10">
    <property type="entry name" value="Cyclophilin-like"/>
    <property type="match status" value="1"/>
</dbReference>
<proteinExistence type="predicted"/>
<dbReference type="SUPFAM" id="SSF160467">
    <property type="entry name" value="PH0987 N-terminal domain-like"/>
    <property type="match status" value="1"/>
</dbReference>
<organism evidence="5">
    <name type="scientific">Metalysinibacillus saudimassiliensis</name>
    <dbReference type="NCBI Taxonomy" id="1461583"/>
    <lineage>
        <taxon>Bacteria</taxon>
        <taxon>Bacillati</taxon>
        <taxon>Bacillota</taxon>
        <taxon>Bacilli</taxon>
        <taxon>Bacillales</taxon>
        <taxon>Caryophanaceae</taxon>
        <taxon>Metalysinibacillus</taxon>
    </lineage>
</organism>
<dbReference type="Gene3D" id="3.30.1360.40">
    <property type="match status" value="1"/>
</dbReference>
<evidence type="ECO:0000259" key="4">
    <source>
        <dbReference type="SMART" id="SM00796"/>
    </source>
</evidence>
<dbReference type="Pfam" id="PF02682">
    <property type="entry name" value="CT_C_D"/>
    <property type="match status" value="1"/>
</dbReference>
<dbReference type="GO" id="GO:0016787">
    <property type="term" value="F:hydrolase activity"/>
    <property type="evidence" value="ECO:0007669"/>
    <property type="project" value="UniProtKB-KW"/>
</dbReference>
<dbReference type="HOGENOM" id="CLU_020207_1_0_9"/>
<keyword evidence="5" id="KW-0418">Kinase</keyword>
<accession>A0A078M5C3</accession>
<dbReference type="AlphaFoldDB" id="A0A078M5C3"/>
<dbReference type="SMART" id="SM00796">
    <property type="entry name" value="AHS1"/>
    <property type="match status" value="1"/>
</dbReference>
<evidence type="ECO:0000256" key="1">
    <source>
        <dbReference type="ARBA" id="ARBA00022741"/>
    </source>
</evidence>
<dbReference type="PANTHER" id="PTHR34698:SF2">
    <property type="entry name" value="5-OXOPROLINASE SUBUNIT B"/>
    <property type="match status" value="1"/>
</dbReference>
<gene>
    <name evidence="5" type="primary">kipI</name>
    <name evidence="5" type="ORF">BN1050_00346</name>
</gene>
<evidence type="ECO:0000313" key="5">
    <source>
        <dbReference type="EMBL" id="CDZ99891.1"/>
    </source>
</evidence>
<keyword evidence="3" id="KW-0067">ATP-binding</keyword>
<protein>
    <submittedName>
        <fullName evidence="5">Kinase A inhibitor</fullName>
    </submittedName>
</protein>
<dbReference type="NCBIfam" id="TIGR00370">
    <property type="entry name" value="5-oxoprolinase subunit PxpB"/>
    <property type="match status" value="1"/>
</dbReference>
<dbReference type="SUPFAM" id="SSF50891">
    <property type="entry name" value="Cyclophilin-like"/>
    <property type="match status" value="1"/>
</dbReference>
<keyword evidence="2" id="KW-0378">Hydrolase</keyword>
<dbReference type="InterPro" id="IPR029000">
    <property type="entry name" value="Cyclophilin-like_dom_sf"/>
</dbReference>
<dbReference type="PANTHER" id="PTHR34698">
    <property type="entry name" value="5-OXOPROLINASE SUBUNIT B"/>
    <property type="match status" value="1"/>
</dbReference>
<keyword evidence="1" id="KW-0547">Nucleotide-binding</keyword>
<keyword evidence="5" id="KW-0808">Transferase</keyword>
<dbReference type="EMBL" id="LN483073">
    <property type="protein sequence ID" value="CDZ99891.1"/>
    <property type="molecule type" value="Genomic_DNA"/>
</dbReference>
<name>A0A078M5C3_9BACL</name>
<dbReference type="GO" id="GO:0005524">
    <property type="term" value="F:ATP binding"/>
    <property type="evidence" value="ECO:0007669"/>
    <property type="project" value="UniProtKB-KW"/>
</dbReference>
<reference evidence="5" key="1">
    <citation type="submission" date="2014-07" db="EMBL/GenBank/DDBJ databases">
        <authorList>
            <person name="Urmite Genomes Urmite Genomes"/>
        </authorList>
    </citation>
    <scope>NUCLEOTIDE SEQUENCE</scope>
    <source>
        <strain evidence="5">13S34_air</strain>
    </source>
</reference>
<dbReference type="PATRIC" id="fig|1461583.4.peg.321"/>